<protein>
    <submittedName>
        <fullName evidence="2">GntR family transcriptional regulator</fullName>
    </submittedName>
</protein>
<evidence type="ECO:0000313" key="3">
    <source>
        <dbReference type="Proteomes" id="UP000318052"/>
    </source>
</evidence>
<comment type="caution">
    <text evidence="2">The sequence shown here is derived from an EMBL/GenBank/DDBJ whole genome shotgun (WGS) entry which is preliminary data.</text>
</comment>
<evidence type="ECO:0000256" key="1">
    <source>
        <dbReference type="SAM" id="MobiDB-lite"/>
    </source>
</evidence>
<name>A0ABY3GQ67_9ACTN</name>
<dbReference type="EMBL" id="VOGX01000066">
    <property type="protein sequence ID" value="TWV17740.1"/>
    <property type="molecule type" value="Genomic_DNA"/>
</dbReference>
<dbReference type="Proteomes" id="UP000318052">
    <property type="component" value="Unassembled WGS sequence"/>
</dbReference>
<feature type="compositionally biased region" description="Polar residues" evidence="1">
    <location>
        <begin position="9"/>
        <end position="20"/>
    </location>
</feature>
<evidence type="ECO:0000313" key="2">
    <source>
        <dbReference type="EMBL" id="TWV17740.1"/>
    </source>
</evidence>
<keyword evidence="3" id="KW-1185">Reference proteome</keyword>
<accession>A0ABY3GQ67</accession>
<feature type="non-terminal residue" evidence="2">
    <location>
        <position position="1"/>
    </location>
</feature>
<organism evidence="2 3">
    <name type="scientific">Streptomyces albidoflavus</name>
    <dbReference type="NCBI Taxonomy" id="1886"/>
    <lineage>
        <taxon>Bacteria</taxon>
        <taxon>Bacillati</taxon>
        <taxon>Actinomycetota</taxon>
        <taxon>Actinomycetes</taxon>
        <taxon>Kitasatosporales</taxon>
        <taxon>Streptomycetaceae</taxon>
        <taxon>Streptomyces</taxon>
        <taxon>Streptomyces albidoflavus group</taxon>
    </lineage>
</organism>
<sequence>AVHRLRFGSRTTGVRTSQHAVNIPGGRN</sequence>
<gene>
    <name evidence="2" type="ORF">FRZ02_30840</name>
</gene>
<feature type="region of interest" description="Disordered" evidence="1">
    <location>
        <begin position="1"/>
        <end position="28"/>
    </location>
</feature>
<proteinExistence type="predicted"/>
<reference evidence="3" key="1">
    <citation type="journal article" date="2019" name="Microbiol. Resour. Announc.">
        <title>Draft Genomic Sequences of Streptomyces misionensis and Streptomyces albidoflavus, bacteria applied for phytopathogen biocontrol.</title>
        <authorList>
            <person name="Pylro V."/>
            <person name="Dias A."/>
            <person name="Andreote F."/>
            <person name="Varani A."/>
            <person name="Andreote C."/>
            <person name="Bernardo E."/>
            <person name="Martins T."/>
        </authorList>
    </citation>
    <scope>NUCLEOTIDE SEQUENCE [LARGE SCALE GENOMIC DNA]</scope>
    <source>
        <strain evidence="3">77</strain>
    </source>
</reference>